<feature type="region of interest" description="Disordered" evidence="1">
    <location>
        <begin position="1"/>
        <end position="22"/>
    </location>
</feature>
<gene>
    <name evidence="2" type="ORF">SAMN06265360_12263</name>
</gene>
<evidence type="ECO:0000313" key="3">
    <source>
        <dbReference type="Proteomes" id="UP000198348"/>
    </source>
</evidence>
<dbReference type="AlphaFoldDB" id="A0A238ZMK1"/>
<dbReference type="RefSeq" id="WP_089303042.1">
    <property type="nucleotide sequence ID" value="NZ_FZNW01000022.1"/>
</dbReference>
<protein>
    <recommendedName>
        <fullName evidence="4">MerR HTH family regulatory protein</fullName>
    </recommendedName>
</protein>
<evidence type="ECO:0008006" key="4">
    <source>
        <dbReference type="Google" id="ProtNLM"/>
    </source>
</evidence>
<dbReference type="OrthoDB" id="310836at2"/>
<dbReference type="EMBL" id="FZNW01000022">
    <property type="protein sequence ID" value="SNR84402.1"/>
    <property type="molecule type" value="Genomic_DNA"/>
</dbReference>
<keyword evidence="3" id="KW-1185">Reference proteome</keyword>
<accession>A0A238ZMK1</accession>
<sequence length="156" mass="17005">MASTDRPGEYDSDGMTAPILGEPRKYTSHDAAMAARVSPQFAHRYWLASGYAVVDDNAVEFTESDVAALRLMAGYIAQGIATEHGLLQVIRLMGRTLSRLVESQVDVVLERLDDPDPSDTGPARQRIRAGRTAVTSRRPGGIDGCADHVVSPRPRW</sequence>
<organism evidence="2 3">
    <name type="scientific">Haloechinothrix alba</name>
    <dbReference type="NCBI Taxonomy" id="664784"/>
    <lineage>
        <taxon>Bacteria</taxon>
        <taxon>Bacillati</taxon>
        <taxon>Actinomycetota</taxon>
        <taxon>Actinomycetes</taxon>
        <taxon>Pseudonocardiales</taxon>
        <taxon>Pseudonocardiaceae</taxon>
        <taxon>Haloechinothrix</taxon>
    </lineage>
</organism>
<proteinExistence type="predicted"/>
<reference evidence="2 3" key="1">
    <citation type="submission" date="2017-06" db="EMBL/GenBank/DDBJ databases">
        <authorList>
            <person name="Kim H.J."/>
            <person name="Triplett B.A."/>
        </authorList>
    </citation>
    <scope>NUCLEOTIDE SEQUENCE [LARGE SCALE GENOMIC DNA]</scope>
    <source>
        <strain evidence="2 3">DSM 45207</strain>
    </source>
</reference>
<dbReference type="Proteomes" id="UP000198348">
    <property type="component" value="Unassembled WGS sequence"/>
</dbReference>
<evidence type="ECO:0000256" key="1">
    <source>
        <dbReference type="SAM" id="MobiDB-lite"/>
    </source>
</evidence>
<evidence type="ECO:0000313" key="2">
    <source>
        <dbReference type="EMBL" id="SNR84402.1"/>
    </source>
</evidence>
<name>A0A238ZMK1_9PSEU</name>
<feature type="region of interest" description="Disordered" evidence="1">
    <location>
        <begin position="112"/>
        <end position="141"/>
    </location>
</feature>